<dbReference type="CDD" id="cd01087">
    <property type="entry name" value="Prolidase"/>
    <property type="match status" value="1"/>
</dbReference>
<comment type="catalytic activity">
    <reaction evidence="1">
        <text>Release of any N-terminal amino acid, including proline, that is linked to proline, even from a dipeptide or tripeptide.</text>
        <dbReference type="EC" id="3.4.11.9"/>
    </reaction>
</comment>
<keyword evidence="7" id="KW-0464">Manganese</keyword>
<dbReference type="EMBL" id="QQWG01000018">
    <property type="protein sequence ID" value="RRG19603.1"/>
    <property type="molecule type" value="Genomic_DNA"/>
</dbReference>
<keyword evidence="9" id="KW-0645">Protease</keyword>
<dbReference type="GO" id="GO:0005829">
    <property type="term" value="C:cytosol"/>
    <property type="evidence" value="ECO:0007669"/>
    <property type="project" value="TreeGrafter"/>
</dbReference>
<evidence type="ECO:0000256" key="5">
    <source>
        <dbReference type="ARBA" id="ARBA00022723"/>
    </source>
</evidence>
<comment type="caution">
    <text evidence="9">The sequence shown here is derived from an EMBL/GenBank/DDBJ whole genome shotgun (WGS) entry which is preliminary data.</text>
</comment>
<dbReference type="SUPFAM" id="SSF55920">
    <property type="entry name" value="Creatinase/aminopeptidase"/>
    <property type="match status" value="1"/>
</dbReference>
<dbReference type="GO" id="GO:0070006">
    <property type="term" value="F:metalloaminopeptidase activity"/>
    <property type="evidence" value="ECO:0007669"/>
    <property type="project" value="InterPro"/>
</dbReference>
<dbReference type="InterPro" id="IPR000994">
    <property type="entry name" value="Pept_M24"/>
</dbReference>
<accession>A0A425XXW5</accession>
<evidence type="ECO:0000256" key="2">
    <source>
        <dbReference type="ARBA" id="ARBA00001936"/>
    </source>
</evidence>
<sequence length="462" mass="51561">MFSKEVYINRREKLRQSMKDGIALFLGNPDAPMNCPHNIYHYRQDSNFLYFFGLDHPGFAGVCDIDNNKDYIFGNDVDIDDIIWMGPQPSVKDQSAKVGIEATAPFTDLNKFISDAMAAGRKIHLLPVYRAENKILLEELVGVKPADIKSNVSEELIRAIVALREIKEPCEIVELERAAETGYQMHVTAMKMAQDGVYEREVAGEVEAISLRAGGMLSFPAIVSKRGETLHNHEHGNLLKKGDLLLVDCGAETDTHYASDNTRTIPVGGKFSQKQREIYEIVLAAIDKGTELIRPGVDYRSIHLEVCKVIASGLIELGLMKGDADAAVAAGAHTLFMPHGLGHMMGLDVHDMEDLGEDYVGYDDKIKRASQFGTAYLRLGKELKPGFVITNEPGIYFIPALIDKFQNEKQYLDYINYDKVNKYRDFGGIRLEDDLLVTEKGCQLIGKRIPITVEEVENTVLS</sequence>
<dbReference type="InterPro" id="IPR007865">
    <property type="entry name" value="Aminopep_P_N"/>
</dbReference>
<evidence type="ECO:0000313" key="9">
    <source>
        <dbReference type="EMBL" id="RRG19603.1"/>
    </source>
</evidence>
<dbReference type="OrthoDB" id="9806388at2"/>
<dbReference type="RefSeq" id="WP_125031613.1">
    <property type="nucleotide sequence ID" value="NZ_JAPXVP010000015.1"/>
</dbReference>
<evidence type="ECO:0000256" key="7">
    <source>
        <dbReference type="ARBA" id="ARBA00023211"/>
    </source>
</evidence>
<dbReference type="InterPro" id="IPR029149">
    <property type="entry name" value="Creatin/AminoP/Spt16_N"/>
</dbReference>
<dbReference type="Pfam" id="PF05195">
    <property type="entry name" value="AMP_N"/>
    <property type="match status" value="1"/>
</dbReference>
<proteinExistence type="inferred from homology"/>
<dbReference type="Gene3D" id="3.90.230.10">
    <property type="entry name" value="Creatinase/methionine aminopeptidase superfamily"/>
    <property type="match status" value="1"/>
</dbReference>
<gene>
    <name evidence="9" type="ORF">DWB61_14520</name>
</gene>
<evidence type="ECO:0000256" key="4">
    <source>
        <dbReference type="ARBA" id="ARBA00012574"/>
    </source>
</evidence>
<feature type="domain" description="Aminopeptidase P N-terminal" evidence="8">
    <location>
        <begin position="2"/>
        <end position="134"/>
    </location>
</feature>
<keyword evidence="10" id="KW-1185">Reference proteome</keyword>
<dbReference type="InterPro" id="IPR036005">
    <property type="entry name" value="Creatinase/aminopeptidase-like"/>
</dbReference>
<dbReference type="PANTHER" id="PTHR43226">
    <property type="entry name" value="XAA-PRO AMINOPEPTIDASE 3"/>
    <property type="match status" value="1"/>
</dbReference>
<dbReference type="Proteomes" id="UP000285794">
    <property type="component" value="Unassembled WGS sequence"/>
</dbReference>
<comment type="cofactor">
    <cofactor evidence="2">
        <name>Mn(2+)</name>
        <dbReference type="ChEBI" id="CHEBI:29035"/>
    </cofactor>
</comment>
<keyword evidence="5" id="KW-0479">Metal-binding</keyword>
<evidence type="ECO:0000256" key="3">
    <source>
        <dbReference type="ARBA" id="ARBA00008766"/>
    </source>
</evidence>
<evidence type="ECO:0000259" key="8">
    <source>
        <dbReference type="SMART" id="SM01011"/>
    </source>
</evidence>
<comment type="similarity">
    <text evidence="3">Belongs to the peptidase M24B family.</text>
</comment>
<reference evidence="9 10" key="1">
    <citation type="submission" date="2018-07" db="EMBL/GenBank/DDBJ databases">
        <title>Draft genome sequence of Ancylomarina sp. M1P.</title>
        <authorList>
            <person name="Yadav S."/>
            <person name="Villanueva L."/>
            <person name="Damste J.S.S."/>
        </authorList>
    </citation>
    <scope>NUCLEOTIDE SEQUENCE [LARGE SCALE GENOMIC DNA]</scope>
    <source>
        <strain evidence="9 10">M1P</strain>
    </source>
</reference>
<name>A0A425XXW5_9BACT</name>
<dbReference type="Gene3D" id="3.40.350.10">
    <property type="entry name" value="Creatinase/prolidase N-terminal domain"/>
    <property type="match status" value="1"/>
</dbReference>
<organism evidence="9 10">
    <name type="scientific">Ancylomarina euxinus</name>
    <dbReference type="NCBI Taxonomy" id="2283627"/>
    <lineage>
        <taxon>Bacteria</taxon>
        <taxon>Pseudomonadati</taxon>
        <taxon>Bacteroidota</taxon>
        <taxon>Bacteroidia</taxon>
        <taxon>Marinilabiliales</taxon>
        <taxon>Marinifilaceae</taxon>
        <taxon>Ancylomarina</taxon>
    </lineage>
</organism>
<dbReference type="SMART" id="SM01011">
    <property type="entry name" value="AMP_N"/>
    <property type="match status" value="1"/>
</dbReference>
<evidence type="ECO:0000313" key="10">
    <source>
        <dbReference type="Proteomes" id="UP000285794"/>
    </source>
</evidence>
<keyword evidence="9" id="KW-0031">Aminopeptidase</keyword>
<dbReference type="SUPFAM" id="SSF53092">
    <property type="entry name" value="Creatinase/prolidase N-terminal domain"/>
    <property type="match status" value="1"/>
</dbReference>
<dbReference type="Pfam" id="PF00557">
    <property type="entry name" value="Peptidase_M24"/>
    <property type="match status" value="1"/>
</dbReference>
<dbReference type="InterPro" id="IPR052433">
    <property type="entry name" value="X-Pro_dipept-like"/>
</dbReference>
<dbReference type="GO" id="GO:0006508">
    <property type="term" value="P:proteolysis"/>
    <property type="evidence" value="ECO:0007669"/>
    <property type="project" value="TreeGrafter"/>
</dbReference>
<dbReference type="EC" id="3.4.11.9" evidence="4"/>
<keyword evidence="6" id="KW-0378">Hydrolase</keyword>
<evidence type="ECO:0000256" key="6">
    <source>
        <dbReference type="ARBA" id="ARBA00022801"/>
    </source>
</evidence>
<evidence type="ECO:0000256" key="1">
    <source>
        <dbReference type="ARBA" id="ARBA00001424"/>
    </source>
</evidence>
<dbReference type="AlphaFoldDB" id="A0A425XXW5"/>
<dbReference type="GO" id="GO:0030145">
    <property type="term" value="F:manganese ion binding"/>
    <property type="evidence" value="ECO:0007669"/>
    <property type="project" value="InterPro"/>
</dbReference>
<protein>
    <recommendedName>
        <fullName evidence="4">Xaa-Pro aminopeptidase</fullName>
        <ecNumber evidence="4">3.4.11.9</ecNumber>
    </recommendedName>
</protein>
<dbReference type="PANTHER" id="PTHR43226:SF4">
    <property type="entry name" value="XAA-PRO AMINOPEPTIDASE 3"/>
    <property type="match status" value="1"/>
</dbReference>